<dbReference type="Proteomes" id="UP000663801">
    <property type="component" value="Unassembled WGS sequence"/>
</dbReference>
<dbReference type="GO" id="GO:0004803">
    <property type="term" value="F:transposase activity"/>
    <property type="evidence" value="ECO:0007669"/>
    <property type="project" value="InterPro"/>
</dbReference>
<dbReference type="GO" id="GO:0006313">
    <property type="term" value="P:DNA transposition"/>
    <property type="evidence" value="ECO:0007669"/>
    <property type="project" value="InterPro"/>
</dbReference>
<evidence type="ECO:0000259" key="1">
    <source>
        <dbReference type="Pfam" id="PF02371"/>
    </source>
</evidence>
<name>A0A938YN81_9ACTN</name>
<comment type="caution">
    <text evidence="2">The sequence shown here is derived from an EMBL/GenBank/DDBJ whole genome shotgun (WGS) entry which is preliminary data.</text>
</comment>
<proteinExistence type="predicted"/>
<gene>
    <name evidence="2" type="ORF">JL107_08470</name>
</gene>
<reference evidence="2" key="1">
    <citation type="submission" date="2021-01" db="EMBL/GenBank/DDBJ databases">
        <title>KCTC 19127 draft genome.</title>
        <authorList>
            <person name="An D."/>
        </authorList>
    </citation>
    <scope>NUCLEOTIDE SEQUENCE</scope>
    <source>
        <strain evidence="2">KCTC 19127</strain>
    </source>
</reference>
<accession>A0A938YN81</accession>
<evidence type="ECO:0000313" key="2">
    <source>
        <dbReference type="EMBL" id="MBM9476472.1"/>
    </source>
</evidence>
<sequence length="152" mass="16717">MAPIPVWSGNSAGRVRMTPSGNRRLNAALHRIAVTPIRLPGSQGKAQLRTKEGRRHVDRRSPTLAWNDALPASCSITCRPTSRPARRTCRPRLDSGETHVRLGVMTIARYKHEAVAGRDWAGGVAKDADDYSACASNMHEVCKHVRTCIRQA</sequence>
<organism evidence="2 3">
    <name type="scientific">Nakamurella flavida</name>
    <dbReference type="NCBI Taxonomy" id="363630"/>
    <lineage>
        <taxon>Bacteria</taxon>
        <taxon>Bacillati</taxon>
        <taxon>Actinomycetota</taxon>
        <taxon>Actinomycetes</taxon>
        <taxon>Nakamurellales</taxon>
        <taxon>Nakamurellaceae</taxon>
        <taxon>Nakamurella</taxon>
    </lineage>
</organism>
<dbReference type="Pfam" id="PF02371">
    <property type="entry name" value="Transposase_20"/>
    <property type="match status" value="1"/>
</dbReference>
<dbReference type="AlphaFoldDB" id="A0A938YN81"/>
<dbReference type="InterPro" id="IPR003346">
    <property type="entry name" value="Transposase_20"/>
</dbReference>
<evidence type="ECO:0000313" key="3">
    <source>
        <dbReference type="Proteomes" id="UP000663801"/>
    </source>
</evidence>
<dbReference type="GO" id="GO:0003677">
    <property type="term" value="F:DNA binding"/>
    <property type="evidence" value="ECO:0007669"/>
    <property type="project" value="InterPro"/>
</dbReference>
<protein>
    <submittedName>
        <fullName evidence="2">Transposase</fullName>
    </submittedName>
</protein>
<feature type="domain" description="Transposase IS116/IS110/IS902 C-terminal" evidence="1">
    <location>
        <begin position="1"/>
        <end position="45"/>
    </location>
</feature>
<dbReference type="EMBL" id="JAERWL010000007">
    <property type="protein sequence ID" value="MBM9476472.1"/>
    <property type="molecule type" value="Genomic_DNA"/>
</dbReference>
<keyword evidence="3" id="KW-1185">Reference proteome</keyword>